<dbReference type="InterPro" id="IPR039574">
    <property type="entry name" value="OGFr"/>
</dbReference>
<dbReference type="RefSeq" id="WP_047878255.1">
    <property type="nucleotide sequence ID" value="NZ_LDOT01000007.1"/>
</dbReference>
<gene>
    <name evidence="2" type="ORF">ABT56_07505</name>
</gene>
<dbReference type="InterPro" id="IPR006757">
    <property type="entry name" value="OGF_rcpt"/>
</dbReference>
<dbReference type="STRING" id="1195763.ABT56_07505"/>
<evidence type="ECO:0000313" key="2">
    <source>
        <dbReference type="EMBL" id="KLV06985.1"/>
    </source>
</evidence>
<sequence>MSVITCFFRNEVPDVFGRYINELLAHNHFWLEHDHKYIQMLFPMDEGDKFNRHAPLVTDEDRMAFSDHIDLRNRHLQALDMMLEYYGMARNGEMVYVTGELAPQSHEWLKPNNHNQLRISRIIRSLSLLGNHNIAASFCRACVTEAEKHGTVSSKTMDFWYHALRQ</sequence>
<name>A0A0J1H5I2_9GAMM</name>
<dbReference type="PANTHER" id="PTHR14015">
    <property type="entry name" value="OPIOID GROWTH FACTOR RECEPTOR OGFR ZETA-TYPE OPIOID RECEPTOR"/>
    <property type="match status" value="1"/>
</dbReference>
<dbReference type="AlphaFoldDB" id="A0A0J1H5I2"/>
<organism evidence="2 3">
    <name type="scientific">Photobacterium aquae</name>
    <dbReference type="NCBI Taxonomy" id="1195763"/>
    <lineage>
        <taxon>Bacteria</taxon>
        <taxon>Pseudomonadati</taxon>
        <taxon>Pseudomonadota</taxon>
        <taxon>Gammaproteobacteria</taxon>
        <taxon>Vibrionales</taxon>
        <taxon>Vibrionaceae</taxon>
        <taxon>Photobacterium</taxon>
    </lineage>
</organism>
<dbReference type="PATRIC" id="fig|1195763.3.peg.1607"/>
<dbReference type="Proteomes" id="UP000036097">
    <property type="component" value="Unassembled WGS sequence"/>
</dbReference>
<accession>A0A0J1H5I2</accession>
<dbReference type="OrthoDB" id="273514at2"/>
<dbReference type="EMBL" id="LDOT01000007">
    <property type="protein sequence ID" value="KLV06985.1"/>
    <property type="molecule type" value="Genomic_DNA"/>
</dbReference>
<keyword evidence="3" id="KW-1185">Reference proteome</keyword>
<feature type="domain" description="Opioid growth factor receptor (OGFr) conserved" evidence="1">
    <location>
        <begin position="20"/>
        <end position="165"/>
    </location>
</feature>
<dbReference type="Pfam" id="PF04664">
    <property type="entry name" value="OGFr_N"/>
    <property type="match status" value="1"/>
</dbReference>
<proteinExistence type="predicted"/>
<evidence type="ECO:0000259" key="1">
    <source>
        <dbReference type="Pfam" id="PF04664"/>
    </source>
</evidence>
<dbReference type="PANTHER" id="PTHR14015:SF2">
    <property type="entry name" value="OPIOID GROWTH FACTOR RECEPTOR (OGFR) CONSERVED DOMAIN-CONTAINING PROTEIN"/>
    <property type="match status" value="1"/>
</dbReference>
<dbReference type="GO" id="GO:0140625">
    <property type="term" value="F:opioid growth factor receptor activity"/>
    <property type="evidence" value="ECO:0007669"/>
    <property type="project" value="InterPro"/>
</dbReference>
<comment type="caution">
    <text evidence="2">The sequence shown here is derived from an EMBL/GenBank/DDBJ whole genome shotgun (WGS) entry which is preliminary data.</text>
</comment>
<evidence type="ECO:0000313" key="3">
    <source>
        <dbReference type="Proteomes" id="UP000036097"/>
    </source>
</evidence>
<protein>
    <recommendedName>
        <fullName evidence="1">Opioid growth factor receptor (OGFr) conserved domain-containing protein</fullName>
    </recommendedName>
</protein>
<dbReference type="GO" id="GO:0016020">
    <property type="term" value="C:membrane"/>
    <property type="evidence" value="ECO:0007669"/>
    <property type="project" value="InterPro"/>
</dbReference>
<reference evidence="2 3" key="1">
    <citation type="submission" date="2015-05" db="EMBL/GenBank/DDBJ databases">
        <title>Photobacterium galathea sp. nov.</title>
        <authorList>
            <person name="Machado H."/>
            <person name="Gram L."/>
        </authorList>
    </citation>
    <scope>NUCLEOTIDE SEQUENCE [LARGE SCALE GENOMIC DNA]</scope>
    <source>
        <strain evidence="2 3">CGMCC 1.12159</strain>
    </source>
</reference>